<dbReference type="Proteomes" id="UP000469558">
    <property type="component" value="Unassembled WGS sequence"/>
</dbReference>
<dbReference type="AlphaFoldDB" id="A0A8T9CEF7"/>
<evidence type="ECO:0000313" key="2">
    <source>
        <dbReference type="Proteomes" id="UP000469558"/>
    </source>
</evidence>
<keyword evidence="2" id="KW-1185">Reference proteome</keyword>
<accession>A0A8T9CEF7</accession>
<proteinExistence type="predicted"/>
<dbReference type="OrthoDB" id="5422863at2759"/>
<organism evidence="1 2">
    <name type="scientific">Lachnellula suecica</name>
    <dbReference type="NCBI Taxonomy" id="602035"/>
    <lineage>
        <taxon>Eukaryota</taxon>
        <taxon>Fungi</taxon>
        <taxon>Dikarya</taxon>
        <taxon>Ascomycota</taxon>
        <taxon>Pezizomycotina</taxon>
        <taxon>Leotiomycetes</taxon>
        <taxon>Helotiales</taxon>
        <taxon>Lachnaceae</taxon>
        <taxon>Lachnellula</taxon>
    </lineage>
</organism>
<comment type="caution">
    <text evidence="1">The sequence shown here is derived from an EMBL/GenBank/DDBJ whole genome shotgun (WGS) entry which is preliminary data.</text>
</comment>
<evidence type="ECO:0000313" key="1">
    <source>
        <dbReference type="EMBL" id="TVY82114.1"/>
    </source>
</evidence>
<sequence length="373" mass="42095">MISHPKSTNSLQTEYIPHHVHLVGSSPFATNTEFFKHMSTAFPHRLLTIPDGETGKRNFFVRWQLEVFAESPHILKGFQQIGDYTQHEADPNASKEIKMKATGYDDFAIESYKEFCKLRREGVIEQGVRFQVSLPTPVNVIGLCLLPEFYAEAEPMYEKGLLSALRRIQDEIPADDLAIQWDMAYEIGMLELPVGFTSWFDGPIMDGIVERITRLAKAVDPGVKIGFHLCYGDAGHKHFVESEDLGVLVEIINQISGAVERQINWFHVPVPKDRTDEAYFSPLMGLKLKRETEMILGLAHAWDVEGTRKRIQVASPFLTNFGISTECGLGRSEKEEVEIILGVLAKATESIQPEPTSLVRIHRTLFIVSMLPN</sequence>
<reference evidence="1 2" key="1">
    <citation type="submission" date="2018-05" db="EMBL/GenBank/DDBJ databases">
        <title>Genome sequencing and assembly of the regulated plant pathogen Lachnellula willkommii and related sister species for the development of diagnostic species identification markers.</title>
        <authorList>
            <person name="Giroux E."/>
            <person name="Bilodeau G."/>
        </authorList>
    </citation>
    <scope>NUCLEOTIDE SEQUENCE [LARGE SCALE GENOMIC DNA]</scope>
    <source>
        <strain evidence="1 2">CBS 268.59</strain>
    </source>
</reference>
<protein>
    <submittedName>
        <fullName evidence="1">Uncharacterized protein</fullName>
    </submittedName>
</protein>
<dbReference type="EMBL" id="QGMK01000368">
    <property type="protein sequence ID" value="TVY82114.1"/>
    <property type="molecule type" value="Genomic_DNA"/>
</dbReference>
<dbReference type="InterPro" id="IPR038071">
    <property type="entry name" value="UROD/MetE-like_sf"/>
</dbReference>
<gene>
    <name evidence="1" type="ORF">LSUE1_G003061</name>
</gene>
<dbReference type="Gene3D" id="3.20.20.210">
    <property type="match status" value="1"/>
</dbReference>
<dbReference type="SUPFAM" id="SSF51726">
    <property type="entry name" value="UROD/MetE-like"/>
    <property type="match status" value="1"/>
</dbReference>
<name>A0A8T9CEF7_9HELO</name>